<evidence type="ECO:0000256" key="3">
    <source>
        <dbReference type="ARBA" id="ARBA00022598"/>
    </source>
</evidence>
<evidence type="ECO:0000313" key="17">
    <source>
        <dbReference type="EMBL" id="CAB4924975.1"/>
    </source>
</evidence>
<dbReference type="InterPro" id="IPR001679">
    <property type="entry name" value="DNA_ligase"/>
</dbReference>
<dbReference type="EMBL" id="CAESGF010000005">
    <property type="protein sequence ID" value="CAB4363418.1"/>
    <property type="molecule type" value="Genomic_DNA"/>
</dbReference>
<dbReference type="InterPro" id="IPR013839">
    <property type="entry name" value="DNAligase_adenylation"/>
</dbReference>
<dbReference type="InterPro" id="IPR004150">
    <property type="entry name" value="NAD_DNA_ligase_OB"/>
</dbReference>
<dbReference type="SUPFAM" id="SSF52113">
    <property type="entry name" value="BRCT domain"/>
    <property type="match status" value="1"/>
</dbReference>
<dbReference type="Gene3D" id="2.40.50.140">
    <property type="entry name" value="Nucleic acid-binding proteins"/>
    <property type="match status" value="1"/>
</dbReference>
<keyword evidence="4" id="KW-0235">DNA replication</keyword>
<dbReference type="InterPro" id="IPR013840">
    <property type="entry name" value="DNAligase_N"/>
</dbReference>
<dbReference type="InterPro" id="IPR010994">
    <property type="entry name" value="RuvA_2-like"/>
</dbReference>
<evidence type="ECO:0000256" key="10">
    <source>
        <dbReference type="ARBA" id="ARBA00023204"/>
    </source>
</evidence>
<dbReference type="CDD" id="cd00114">
    <property type="entry name" value="LIGANc"/>
    <property type="match status" value="1"/>
</dbReference>
<evidence type="ECO:0000256" key="11">
    <source>
        <dbReference type="ARBA" id="ARBA00034005"/>
    </source>
</evidence>
<evidence type="ECO:0000256" key="9">
    <source>
        <dbReference type="ARBA" id="ARBA00023027"/>
    </source>
</evidence>
<dbReference type="SUPFAM" id="SSF50249">
    <property type="entry name" value="Nucleic acid-binding proteins"/>
    <property type="match status" value="1"/>
</dbReference>
<dbReference type="Pfam" id="PF03120">
    <property type="entry name" value="OB_DNA_ligase"/>
    <property type="match status" value="1"/>
</dbReference>
<feature type="domain" description="BRCT" evidence="13">
    <location>
        <begin position="598"/>
        <end position="684"/>
    </location>
</feature>
<dbReference type="HAMAP" id="MF_01588">
    <property type="entry name" value="DNA_ligase_A"/>
    <property type="match status" value="1"/>
</dbReference>
<dbReference type="GO" id="GO:0003911">
    <property type="term" value="F:DNA ligase (NAD+) activity"/>
    <property type="evidence" value="ECO:0007669"/>
    <property type="project" value="UniProtKB-EC"/>
</dbReference>
<dbReference type="NCBIfam" id="NF005932">
    <property type="entry name" value="PRK07956.1"/>
    <property type="match status" value="1"/>
</dbReference>
<evidence type="ECO:0000256" key="5">
    <source>
        <dbReference type="ARBA" id="ARBA00022723"/>
    </source>
</evidence>
<keyword evidence="7" id="KW-0862">Zinc</keyword>
<gene>
    <name evidence="15" type="ORF">UFOPK2656_01576</name>
    <name evidence="16" type="ORF">UFOPK3099_01234</name>
    <name evidence="17" type="ORF">UFOPK3651_01102</name>
    <name evidence="18" type="ORF">UFOPK3931_01707</name>
    <name evidence="14" type="ORF">UFOPK4189_01197</name>
</gene>
<dbReference type="Gene3D" id="3.30.470.30">
    <property type="entry name" value="DNA ligase/mRNA capping enzyme"/>
    <property type="match status" value="1"/>
</dbReference>
<evidence type="ECO:0000256" key="2">
    <source>
        <dbReference type="ARBA" id="ARBA00012722"/>
    </source>
</evidence>
<evidence type="ECO:0000256" key="1">
    <source>
        <dbReference type="ARBA" id="ARBA00001946"/>
    </source>
</evidence>
<dbReference type="EMBL" id="CAFAAV010000081">
    <property type="protein sequence ID" value="CAB4818309.1"/>
    <property type="molecule type" value="Genomic_DNA"/>
</dbReference>
<keyword evidence="8" id="KW-0460">Magnesium</keyword>
<keyword evidence="9" id="KW-0520">NAD</keyword>
<dbReference type="Gene3D" id="6.20.10.30">
    <property type="match status" value="1"/>
</dbReference>
<evidence type="ECO:0000313" key="15">
    <source>
        <dbReference type="EMBL" id="CAB4723662.1"/>
    </source>
</evidence>
<dbReference type="SUPFAM" id="SSF56091">
    <property type="entry name" value="DNA ligase/mRNA capping enzyme, catalytic domain"/>
    <property type="match status" value="1"/>
</dbReference>
<evidence type="ECO:0000313" key="16">
    <source>
        <dbReference type="EMBL" id="CAB4818309.1"/>
    </source>
</evidence>
<protein>
    <recommendedName>
        <fullName evidence="2">DNA ligase (NAD(+))</fullName>
        <ecNumber evidence="2">6.5.1.2</ecNumber>
    </recommendedName>
</protein>
<evidence type="ECO:0000313" key="18">
    <source>
        <dbReference type="EMBL" id="CAB4994619.1"/>
    </source>
</evidence>
<dbReference type="GO" id="GO:0005829">
    <property type="term" value="C:cytosol"/>
    <property type="evidence" value="ECO:0007669"/>
    <property type="project" value="TreeGrafter"/>
</dbReference>
<keyword evidence="6" id="KW-0227">DNA damage</keyword>
<dbReference type="PROSITE" id="PS50172">
    <property type="entry name" value="BRCT"/>
    <property type="match status" value="1"/>
</dbReference>
<dbReference type="EMBL" id="CAFBOL010000044">
    <property type="protein sequence ID" value="CAB4994619.1"/>
    <property type="molecule type" value="Genomic_DNA"/>
</dbReference>
<dbReference type="AlphaFoldDB" id="A0A6J6A9X0"/>
<comment type="catalytic activity">
    <reaction evidence="11">
        <text>NAD(+) + (deoxyribonucleotide)n-3'-hydroxyl + 5'-phospho-(deoxyribonucleotide)m = (deoxyribonucleotide)n+m + AMP + beta-nicotinamide D-nucleotide.</text>
        <dbReference type="EC" id="6.5.1.2"/>
    </reaction>
</comment>
<dbReference type="Gene3D" id="1.10.150.20">
    <property type="entry name" value="5' to 3' exonuclease, C-terminal subdomain"/>
    <property type="match status" value="2"/>
</dbReference>
<dbReference type="FunFam" id="1.10.287.610:FF:000002">
    <property type="entry name" value="DNA ligase"/>
    <property type="match status" value="1"/>
</dbReference>
<evidence type="ECO:0000256" key="6">
    <source>
        <dbReference type="ARBA" id="ARBA00022763"/>
    </source>
</evidence>
<dbReference type="Pfam" id="PF00533">
    <property type="entry name" value="BRCT"/>
    <property type="match status" value="1"/>
</dbReference>
<name>A0A6J6A9X0_9ZZZZ</name>
<dbReference type="GO" id="GO:0046872">
    <property type="term" value="F:metal ion binding"/>
    <property type="evidence" value="ECO:0007669"/>
    <property type="project" value="UniProtKB-KW"/>
</dbReference>
<dbReference type="InterPro" id="IPR036420">
    <property type="entry name" value="BRCT_dom_sf"/>
</dbReference>
<feature type="region of interest" description="Disordered" evidence="12">
    <location>
        <begin position="197"/>
        <end position="218"/>
    </location>
</feature>
<comment type="cofactor">
    <cofactor evidence="1">
        <name>Mg(2+)</name>
        <dbReference type="ChEBI" id="CHEBI:18420"/>
    </cofactor>
</comment>
<keyword evidence="3" id="KW-0436">Ligase</keyword>
<keyword evidence="5" id="KW-0479">Metal-binding</keyword>
<organism evidence="14">
    <name type="scientific">freshwater metagenome</name>
    <dbReference type="NCBI Taxonomy" id="449393"/>
    <lineage>
        <taxon>unclassified sequences</taxon>
        <taxon>metagenomes</taxon>
        <taxon>ecological metagenomes</taxon>
    </lineage>
</organism>
<evidence type="ECO:0000256" key="4">
    <source>
        <dbReference type="ARBA" id="ARBA00022705"/>
    </source>
</evidence>
<dbReference type="SMART" id="SM00532">
    <property type="entry name" value="LIGANc"/>
    <property type="match status" value="1"/>
</dbReference>
<dbReference type="InterPro" id="IPR041663">
    <property type="entry name" value="DisA/LigA_HHH"/>
</dbReference>
<dbReference type="Pfam" id="PF12826">
    <property type="entry name" value="HHH_2"/>
    <property type="match status" value="1"/>
</dbReference>
<reference evidence="14" key="1">
    <citation type="submission" date="2020-05" db="EMBL/GenBank/DDBJ databases">
        <authorList>
            <person name="Chiriac C."/>
            <person name="Salcher M."/>
            <person name="Ghai R."/>
            <person name="Kavagutti S V."/>
        </authorList>
    </citation>
    <scope>NUCLEOTIDE SEQUENCE</scope>
</reference>
<sequence length="684" mass="73169">MTPAQRILELRTQIAHHNQRYYAFDAPEVSDADYDLLVRELAALEAEHPEFAAADSPTQQVGAGALSTSFDEVVHRVPMTSLDNAMDVAELEAWGERVTKGLAGATARFVCELKIDGLAMSLRYVRGRFVQAATRGDGRVGEDVTPNVATIAAVPKALPGGAPEVIEVRGEVYLPLEAFERLKAAKEAENVERVAAGRKPDPVPANPRNAGAGSLRQKDSSVTAGRGLAFWSYQLGEVVGGPDFTDHSQSLEYLRTLGFPVNPEIRSVGTLADVIQFCQHWQQQRHTLPYEIDGAVVKVDSLAQREVLGFTSRAPRWAIAFKFPPEERTTILRDIQVSVGRTGRTTPFAVLEPVFVGGSTVAMATLHNQDQVAAKDVRPGDTVVVRKAGDVIPEVVGPVLSLRPADCQPWQFPTMCPCPLQTELVRPEGEADTRCVEPSCPFQRDQRIIYFSGRGAMDIEGLGENTVFQLSDAGLLADAGDVYSLTRDQLLLLDKWGETKADNLLAAIEGSKQRPLPKVLTALGCKGLGPSASEGLARAFGTLDAIMQASEADLATTDGVGPTIAASIVRWFAVPANREFVEKLRAAGVEFGRVEVSRLAQNLAGKAVVVTGSLLGYSREQAEAAIKDRGGKSPGSVSAKTFAVVVGAEPGASKLTKAEALGLPILDLAGFEHLLSTGELPPAS</sequence>
<evidence type="ECO:0000259" key="13">
    <source>
        <dbReference type="PROSITE" id="PS50172"/>
    </source>
</evidence>
<dbReference type="Gene3D" id="1.10.287.610">
    <property type="entry name" value="Helix hairpin bin"/>
    <property type="match status" value="1"/>
</dbReference>
<dbReference type="Pfam" id="PF01653">
    <property type="entry name" value="DNA_ligase_aden"/>
    <property type="match status" value="1"/>
</dbReference>
<proteinExistence type="inferred from homology"/>
<dbReference type="EMBL" id="CAFBMT010000005">
    <property type="protein sequence ID" value="CAB4924975.1"/>
    <property type="molecule type" value="Genomic_DNA"/>
</dbReference>
<dbReference type="PANTHER" id="PTHR23389">
    <property type="entry name" value="CHROMOSOME TRANSMISSION FIDELITY FACTOR 18"/>
    <property type="match status" value="1"/>
</dbReference>
<dbReference type="FunFam" id="2.40.50.140:FF:000012">
    <property type="entry name" value="DNA ligase"/>
    <property type="match status" value="1"/>
</dbReference>
<evidence type="ECO:0000256" key="12">
    <source>
        <dbReference type="SAM" id="MobiDB-lite"/>
    </source>
</evidence>
<dbReference type="InterPro" id="IPR018239">
    <property type="entry name" value="DNA_ligase_AS"/>
</dbReference>
<dbReference type="SMART" id="SM00292">
    <property type="entry name" value="BRCT"/>
    <property type="match status" value="1"/>
</dbReference>
<evidence type="ECO:0000313" key="14">
    <source>
        <dbReference type="EMBL" id="CAB4363418.1"/>
    </source>
</evidence>
<keyword evidence="10" id="KW-0234">DNA repair</keyword>
<dbReference type="SUPFAM" id="SSF47781">
    <property type="entry name" value="RuvA domain 2-like"/>
    <property type="match status" value="1"/>
</dbReference>
<dbReference type="EMBL" id="CAEZYF010000008">
    <property type="protein sequence ID" value="CAB4723662.1"/>
    <property type="molecule type" value="Genomic_DNA"/>
</dbReference>
<dbReference type="PANTHER" id="PTHR23389:SF9">
    <property type="entry name" value="DNA LIGASE"/>
    <property type="match status" value="1"/>
</dbReference>
<dbReference type="GO" id="GO:0006281">
    <property type="term" value="P:DNA repair"/>
    <property type="evidence" value="ECO:0007669"/>
    <property type="project" value="UniProtKB-KW"/>
</dbReference>
<dbReference type="InterPro" id="IPR001357">
    <property type="entry name" value="BRCT_dom"/>
</dbReference>
<dbReference type="EC" id="6.5.1.2" evidence="2"/>
<dbReference type="PROSITE" id="PS01055">
    <property type="entry name" value="DNA_LIGASE_N1"/>
    <property type="match status" value="1"/>
</dbReference>
<dbReference type="InterPro" id="IPR012340">
    <property type="entry name" value="NA-bd_OB-fold"/>
</dbReference>
<evidence type="ECO:0000256" key="7">
    <source>
        <dbReference type="ARBA" id="ARBA00022833"/>
    </source>
</evidence>
<accession>A0A6J6A9X0</accession>
<dbReference type="GO" id="GO:0006260">
    <property type="term" value="P:DNA replication"/>
    <property type="evidence" value="ECO:0007669"/>
    <property type="project" value="UniProtKB-KW"/>
</dbReference>
<dbReference type="Gene3D" id="3.40.50.10190">
    <property type="entry name" value="BRCT domain"/>
    <property type="match status" value="1"/>
</dbReference>
<dbReference type="FunFam" id="3.30.470.30:FF:000001">
    <property type="entry name" value="DNA ligase"/>
    <property type="match status" value="1"/>
</dbReference>
<evidence type="ECO:0000256" key="8">
    <source>
        <dbReference type="ARBA" id="ARBA00022842"/>
    </source>
</evidence>
<dbReference type="PIRSF" id="PIRSF001604">
    <property type="entry name" value="LigA"/>
    <property type="match status" value="1"/>
</dbReference>
<dbReference type="NCBIfam" id="TIGR00575">
    <property type="entry name" value="dnlj"/>
    <property type="match status" value="1"/>
</dbReference>